<dbReference type="Pfam" id="PF00004">
    <property type="entry name" value="AAA"/>
    <property type="match status" value="1"/>
</dbReference>
<dbReference type="InterPro" id="IPR050221">
    <property type="entry name" value="26S_Proteasome_ATPase"/>
</dbReference>
<dbReference type="InterPro" id="IPR003959">
    <property type="entry name" value="ATPase_AAA_core"/>
</dbReference>
<keyword evidence="6" id="KW-1185">Reference proteome</keyword>
<keyword evidence="2" id="KW-0547">Nucleotide-binding</keyword>
<evidence type="ECO:0000256" key="2">
    <source>
        <dbReference type="ARBA" id="ARBA00022741"/>
    </source>
</evidence>
<dbReference type="EMBL" id="JAUSTY010000009">
    <property type="protein sequence ID" value="MDQ0166554.1"/>
    <property type="molecule type" value="Genomic_DNA"/>
</dbReference>
<dbReference type="SMART" id="SM00382">
    <property type="entry name" value="AAA"/>
    <property type="match status" value="2"/>
</dbReference>
<evidence type="ECO:0000256" key="3">
    <source>
        <dbReference type="ARBA" id="ARBA00022840"/>
    </source>
</evidence>
<evidence type="ECO:0000313" key="6">
    <source>
        <dbReference type="Proteomes" id="UP001235840"/>
    </source>
</evidence>
<protein>
    <submittedName>
        <fullName evidence="5">Cdc6-like AAA superfamily ATPase</fullName>
    </submittedName>
</protein>
<accession>A0ABT9VZX8</accession>
<feature type="domain" description="AAA+ ATPase" evidence="4">
    <location>
        <begin position="513"/>
        <end position="643"/>
    </location>
</feature>
<dbReference type="Gene3D" id="3.40.50.300">
    <property type="entry name" value="P-loop containing nucleotide triphosphate hydrolases"/>
    <property type="match status" value="1"/>
</dbReference>
<keyword evidence="3" id="KW-0067">ATP-binding</keyword>
<evidence type="ECO:0000259" key="4">
    <source>
        <dbReference type="SMART" id="SM00382"/>
    </source>
</evidence>
<comment type="caution">
    <text evidence="5">The sequence shown here is derived from an EMBL/GenBank/DDBJ whole genome shotgun (WGS) entry which is preliminary data.</text>
</comment>
<dbReference type="Proteomes" id="UP001235840">
    <property type="component" value="Unassembled WGS sequence"/>
</dbReference>
<comment type="similarity">
    <text evidence="1">Belongs to the AAA ATPase family.</text>
</comment>
<dbReference type="InterPro" id="IPR054472">
    <property type="entry name" value="WHD"/>
</dbReference>
<dbReference type="CDD" id="cd19481">
    <property type="entry name" value="RecA-like_protease"/>
    <property type="match status" value="1"/>
</dbReference>
<dbReference type="SUPFAM" id="SSF52540">
    <property type="entry name" value="P-loop containing nucleoside triphosphate hydrolases"/>
    <property type="match status" value="2"/>
</dbReference>
<organism evidence="5 6">
    <name type="scientific">Caldalkalibacillus horti</name>
    <dbReference type="NCBI Taxonomy" id="77523"/>
    <lineage>
        <taxon>Bacteria</taxon>
        <taxon>Bacillati</taxon>
        <taxon>Bacillota</taxon>
        <taxon>Bacilli</taxon>
        <taxon>Bacillales</taxon>
        <taxon>Bacillaceae</taxon>
        <taxon>Caldalkalibacillus</taxon>
    </lineage>
</organism>
<evidence type="ECO:0000313" key="5">
    <source>
        <dbReference type="EMBL" id="MDQ0166554.1"/>
    </source>
</evidence>
<proteinExistence type="inferred from homology"/>
<feature type="domain" description="AAA+ ATPase" evidence="4">
    <location>
        <begin position="256"/>
        <end position="384"/>
    </location>
</feature>
<sequence length="729" mass="84541">MEIYHCAEEHMDEELKLLDLRINLHLTYKKAAEDNPAMDHLKGLVLFEEEIRRLLIEEEATSLEYIQELREEIEHFEQLIAHKIEQSRANQLHLPLAYLVEEFQLSPFEKELLILAVAFEKHRKYEKIFAYLQDDVTYKRPTLDLAMKLCQLTELERIEARESILKKSRFMTFLLRMDEEQSALSFMSRTFRLEERVVSFLLNSDQIESSIAAFTNRFNPLLDQLEVIQAVQADNVQDHINQFMSSHLLCSKSNSPLFFFHLYGQNGVGKKLQVKQYARNIGQSLILIDLRKMLLEDGDFHQGLLSSIRESILQKAILCFYNAHVLFSPATIDLTEEKRKLLFVQELEQANIKTPVFILADKQLKPVEMTRKYGFIAIHLKTPEIAERKLIWEELSKAYPFEQKIDWGGIASKFRFTFGQIENALIQARHLGQWRNTQGSFFLTLEDLHQACYMQVEHGLEGKAQRVDPRYSWDDLILPDEQKMELRNACNQIKYRHVVYGAWGFNQKLAYGKGLSLLFTGPPGTGKTMSAQIIAHELNLQLYKIDLSQVISKYIGETEKNLQEIFAQAQSSHAILFFDEADALFGKRSEVKDAHDKYANIETSYLLQKIEEYEGISVLASNYLQNIDEAFLRRIQFVIKYPFPDQAYRQQIWESLFPSSAPLSTDLDTVYLAEKLELSGGQIKNIVVASAFLAAEQEEPIGMRHIIKAAKHEVQKSGKIFLLNELETY</sequence>
<dbReference type="RefSeq" id="WP_307394849.1">
    <property type="nucleotide sequence ID" value="NZ_BAAADK010000045.1"/>
</dbReference>
<reference evidence="5 6" key="1">
    <citation type="submission" date="2023-07" db="EMBL/GenBank/DDBJ databases">
        <title>Genomic Encyclopedia of Type Strains, Phase IV (KMG-IV): sequencing the most valuable type-strain genomes for metagenomic binning, comparative biology and taxonomic classification.</title>
        <authorList>
            <person name="Goeker M."/>
        </authorList>
    </citation>
    <scope>NUCLEOTIDE SEQUENCE [LARGE SCALE GENOMIC DNA]</scope>
    <source>
        <strain evidence="5 6">DSM 12751</strain>
    </source>
</reference>
<evidence type="ECO:0000256" key="1">
    <source>
        <dbReference type="ARBA" id="ARBA00006914"/>
    </source>
</evidence>
<dbReference type="PANTHER" id="PTHR23073">
    <property type="entry name" value="26S PROTEASOME REGULATORY SUBUNIT"/>
    <property type="match status" value="1"/>
</dbReference>
<gene>
    <name evidence="5" type="ORF">J2S11_002458</name>
</gene>
<dbReference type="Pfam" id="PF22977">
    <property type="entry name" value="WHD"/>
    <property type="match status" value="1"/>
</dbReference>
<name>A0ABT9VZX8_9BACI</name>
<dbReference type="InterPro" id="IPR027417">
    <property type="entry name" value="P-loop_NTPase"/>
</dbReference>
<dbReference type="InterPro" id="IPR003593">
    <property type="entry name" value="AAA+_ATPase"/>
</dbReference>